<dbReference type="PROSITE" id="PS51115">
    <property type="entry name" value="LAMININ_IVA"/>
    <property type="match status" value="2"/>
</dbReference>
<evidence type="ECO:0000256" key="25">
    <source>
        <dbReference type="ARBA" id="ARBA00082217"/>
    </source>
</evidence>
<keyword evidence="9" id="KW-0130">Cell adhesion</keyword>
<dbReference type="Proteomes" id="UP000694400">
    <property type="component" value="Chromosome 2"/>
</dbReference>
<feature type="disulfide bond" evidence="28">
    <location>
        <begin position="1093"/>
        <end position="1102"/>
    </location>
</feature>
<evidence type="ECO:0000256" key="30">
    <source>
        <dbReference type="SAM" id="MobiDB-lite"/>
    </source>
</evidence>
<dbReference type="FunFam" id="2.10.25.10:FF:000094">
    <property type="entry name" value="Laminin subunit alpha-2"/>
    <property type="match status" value="1"/>
</dbReference>
<feature type="coiled-coil region" evidence="29">
    <location>
        <begin position="1727"/>
        <end position="1754"/>
    </location>
</feature>
<dbReference type="Gene3D" id="2.60.120.200">
    <property type="match status" value="5"/>
</dbReference>
<dbReference type="PANTHER" id="PTHR10574:SF409">
    <property type="entry name" value="LAMININ SUBUNIT ALPHA-1"/>
    <property type="match status" value="1"/>
</dbReference>
<feature type="disulfide bond" evidence="28">
    <location>
        <begin position="457"/>
        <end position="466"/>
    </location>
</feature>
<feature type="disulfide bond" evidence="28">
    <location>
        <begin position="1072"/>
        <end position="1084"/>
    </location>
</feature>
<evidence type="ECO:0000313" key="35">
    <source>
        <dbReference type="Ensembl" id="ENSAPLP00020019812.1"/>
    </source>
</evidence>
<dbReference type="FunFam" id="2.10.25.10:FF:000454">
    <property type="entry name" value="Laminin subunit alpha 1"/>
    <property type="match status" value="1"/>
</dbReference>
<dbReference type="FunFam" id="2.10.25.10:FF:000074">
    <property type="entry name" value="Laminin subunit alpha"/>
    <property type="match status" value="1"/>
</dbReference>
<keyword evidence="13 28" id="KW-0424">Laminin EGF-like domain</keyword>
<feature type="disulfide bond" evidence="28">
    <location>
        <begin position="1148"/>
        <end position="1157"/>
    </location>
</feature>
<keyword evidence="3" id="KW-0964">Secreted</keyword>
<feature type="domain" description="Laminin EGF-like" evidence="32">
    <location>
        <begin position="425"/>
        <end position="481"/>
    </location>
</feature>
<feature type="disulfide bond" evidence="28">
    <location>
        <begin position="1044"/>
        <end position="1053"/>
    </location>
</feature>
<feature type="domain" description="Laminin EGF-like" evidence="32">
    <location>
        <begin position="1026"/>
        <end position="1071"/>
    </location>
</feature>
<dbReference type="Pfam" id="PF24973">
    <property type="entry name" value="EGF_LMN_ATRN"/>
    <property type="match status" value="2"/>
</dbReference>
<feature type="disulfide bond" evidence="28">
    <location>
        <begin position="501"/>
        <end position="510"/>
    </location>
</feature>
<feature type="disulfide bond" evidence="28">
    <location>
        <begin position="1537"/>
        <end position="1549"/>
    </location>
</feature>
<feature type="domain" description="Laminin EGF-like" evidence="32">
    <location>
        <begin position="1431"/>
        <end position="1479"/>
    </location>
</feature>
<evidence type="ECO:0000256" key="20">
    <source>
        <dbReference type="ARBA" id="ARBA00078827"/>
    </source>
</evidence>
<feature type="domain" description="Laminin G" evidence="31">
    <location>
        <begin position="2808"/>
        <end position="2987"/>
    </location>
</feature>
<keyword evidence="8" id="KW-0084">Basement membrane</keyword>
<dbReference type="PROSITE" id="PS50027">
    <property type="entry name" value="EGF_LAM_2"/>
    <property type="match status" value="11"/>
</dbReference>
<dbReference type="FunFam" id="2.60.120.200:FF:000127">
    <property type="entry name" value="Laminin subunit alpha 1"/>
    <property type="match status" value="1"/>
</dbReference>
<dbReference type="InterPro" id="IPR050440">
    <property type="entry name" value="Laminin/Netrin_ECM"/>
</dbReference>
<evidence type="ECO:0000256" key="4">
    <source>
        <dbReference type="ARBA" id="ARBA00022530"/>
    </source>
</evidence>
<accession>A0A8B9TDJ6</accession>
<evidence type="ECO:0000256" key="26">
    <source>
        <dbReference type="ARBA" id="ARBA00083678"/>
    </source>
</evidence>
<dbReference type="Pfam" id="PF06008">
    <property type="entry name" value="Laminin_I"/>
    <property type="match status" value="1"/>
</dbReference>
<feature type="region of interest" description="Disordered" evidence="30">
    <location>
        <begin position="1"/>
        <end position="28"/>
    </location>
</feature>
<dbReference type="GO" id="GO:0030054">
    <property type="term" value="C:cell junction"/>
    <property type="evidence" value="ECO:0007669"/>
    <property type="project" value="UniProtKB-ARBA"/>
</dbReference>
<dbReference type="Gene3D" id="2.10.25.10">
    <property type="entry name" value="Laminin"/>
    <property type="match status" value="16"/>
</dbReference>
<evidence type="ECO:0000256" key="14">
    <source>
        <dbReference type="ARBA" id="ARBA00064740"/>
    </source>
</evidence>
<dbReference type="GO" id="GO:0005102">
    <property type="term" value="F:signaling receptor binding"/>
    <property type="evidence" value="ECO:0007669"/>
    <property type="project" value="InterPro"/>
</dbReference>
<feature type="domain" description="Laminin EGF-like" evidence="32">
    <location>
        <begin position="1072"/>
        <end position="1117"/>
    </location>
</feature>
<evidence type="ECO:0000256" key="3">
    <source>
        <dbReference type="ARBA" id="ARBA00022525"/>
    </source>
</evidence>
<dbReference type="FunFam" id="2.10.25.10:FF:000082">
    <property type="entry name" value="Laminin subunit alpha 1"/>
    <property type="match status" value="1"/>
</dbReference>
<dbReference type="GO" id="GO:0005576">
    <property type="term" value="C:extracellular region"/>
    <property type="evidence" value="ECO:0007669"/>
    <property type="project" value="UniProtKB-ARBA"/>
</dbReference>
<dbReference type="PROSITE" id="PS50025">
    <property type="entry name" value="LAM_G_DOMAIN"/>
    <property type="match status" value="5"/>
</dbReference>
<dbReference type="Gene3D" id="2.60.120.260">
    <property type="entry name" value="Galactose-binding domain-like"/>
    <property type="match status" value="1"/>
</dbReference>
<dbReference type="GO" id="GO:0060541">
    <property type="term" value="P:respiratory system development"/>
    <property type="evidence" value="ECO:0007669"/>
    <property type="project" value="UniProtKB-ARBA"/>
</dbReference>
<evidence type="ECO:0000256" key="11">
    <source>
        <dbReference type="ARBA" id="ARBA00023157"/>
    </source>
</evidence>
<dbReference type="PROSITE" id="PS01248">
    <property type="entry name" value="EGF_LAM_1"/>
    <property type="match status" value="6"/>
</dbReference>
<dbReference type="PROSITE" id="PS51117">
    <property type="entry name" value="LAMININ_NTER"/>
    <property type="match status" value="1"/>
</dbReference>
<feature type="disulfide bond" evidence="28">
    <location>
        <begin position="1450"/>
        <end position="1459"/>
    </location>
</feature>
<dbReference type="InterPro" id="IPR002049">
    <property type="entry name" value="LE_dom"/>
</dbReference>
<dbReference type="PANTHER" id="PTHR10574">
    <property type="entry name" value="NETRIN/LAMININ-RELATED"/>
    <property type="match status" value="1"/>
</dbReference>
<dbReference type="InterPro" id="IPR013320">
    <property type="entry name" value="ConA-like_dom_sf"/>
</dbReference>
<dbReference type="FunFam" id="2.60.120.200:FF:000119">
    <property type="entry name" value="Laminin subunit alpha 1"/>
    <property type="match status" value="1"/>
</dbReference>
<feature type="domain" description="Laminin IV type A" evidence="33">
    <location>
        <begin position="1205"/>
        <end position="1389"/>
    </location>
</feature>
<dbReference type="GO" id="GO:0048732">
    <property type="term" value="P:gland development"/>
    <property type="evidence" value="ECO:0007669"/>
    <property type="project" value="UniProtKB-ARBA"/>
</dbReference>
<protein>
    <recommendedName>
        <fullName evidence="16">Laminin subunit alpha-1</fullName>
    </recommendedName>
    <alternativeName>
        <fullName evidence="24">Laminin A chain</fullName>
    </alternativeName>
    <alternativeName>
        <fullName evidence="21">Laminin M chain</fullName>
    </alternativeName>
    <alternativeName>
        <fullName evidence="17">Laminin subunit alpha-2</fullName>
    </alternativeName>
    <alternativeName>
        <fullName evidence="20">Laminin-1 subunit alpha</fullName>
    </alternativeName>
    <alternativeName>
        <fullName evidence="23">Laminin-12 subunit alpha</fullName>
    </alternativeName>
    <alternativeName>
        <fullName evidence="25">Laminin-2 subunit alpha</fullName>
    </alternativeName>
    <alternativeName>
        <fullName evidence="22">Laminin-3 subunit alpha</fullName>
    </alternativeName>
    <alternativeName>
        <fullName evidence="26">Laminin-4 subunit alpha</fullName>
    </alternativeName>
    <alternativeName>
        <fullName evidence="19">Merosin heavy chain</fullName>
    </alternativeName>
    <alternativeName>
        <fullName evidence="18">S-laminin subunit alpha</fullName>
    </alternativeName>
</protein>
<dbReference type="SMART" id="SM00281">
    <property type="entry name" value="LamB"/>
    <property type="match status" value="2"/>
</dbReference>
<keyword evidence="12" id="KW-0325">Glycoprotein</keyword>
<evidence type="ECO:0000256" key="23">
    <source>
        <dbReference type="ARBA" id="ARBA00081478"/>
    </source>
</evidence>
<evidence type="ECO:0000256" key="29">
    <source>
        <dbReference type="SAM" id="Coils"/>
    </source>
</evidence>
<dbReference type="FunFam" id="2.10.25.10:FF:000065">
    <property type="entry name" value="Laminin subunit beta 1"/>
    <property type="match status" value="1"/>
</dbReference>
<dbReference type="FunFam" id="2.60.120.260:FF:000017">
    <property type="entry name" value="Laminin subunit alpha 2"/>
    <property type="match status" value="1"/>
</dbReference>
<evidence type="ECO:0000256" key="1">
    <source>
        <dbReference type="ARBA" id="ARBA00002418"/>
    </source>
</evidence>
<dbReference type="SMART" id="SM00180">
    <property type="entry name" value="EGF_Lam"/>
    <property type="match status" value="17"/>
</dbReference>
<comment type="subunit">
    <text evidence="14">Laminin is a complex glycoprotein, consisting of three different polypeptide chains (alpha, beta, gamma), which are bound to each other by disulfide bonds into a cross-shaped molecule comprising one long and three short arms with globules at each end. Alpha-2 is a subunit of laminin-2 (laminin-211 or merosin), laminin-4 (laminin-221 or S-merosin) and laminin-12 (laminin-213). Interacts with FBLN1, FBLN2 and NID2.</text>
</comment>
<dbReference type="GO" id="GO:0030334">
    <property type="term" value="P:regulation of cell migration"/>
    <property type="evidence" value="ECO:0007669"/>
    <property type="project" value="InterPro"/>
</dbReference>
<feature type="domain" description="Laminin EGF-like" evidence="32">
    <location>
        <begin position="482"/>
        <end position="530"/>
    </location>
</feature>
<sequence length="2992" mass="329022">MFLRRAGDSPGSIRAGHDTQGPSLHLSQEAGQPGIASLVIGPGCRAMVCLFPAILNLASNAHISTNATCGEKGPEMFCKLVEHVPGRPLRNAQCRVCDRHSANPKEQHPISSAIDGTNNWWQSPSIQNGRQYHWVTITLDLRQVFQVAYVIIKSANAPRPGNWILERSIDGTEFRPWQYYAISDTECLTRYNITPRIGPPTYKRDDEVICTSYYSRLVPLEHGEIHTSLINGRPSADDPSEKLLEFTSARYIRLRLQRIRTLNADLMTLSHHDPKELDPIVTRRYYYSIKDISVGGMCICYGHARSCPLDEITKKLQCQCEHNTCGESCNKCCPGYHQKPWRPGTISAGNKCEKCNCHNKAEDCYYNQSIADQKRSMDIHGQYIGGGVCLNCTQHTAGINCETCADGYFRPHKVSPYDDHPCYPCGCDPFGSLSSDCVKDEHHSDSRRGMWPGQCQCREGYTGEKCDRCAFGYRGYPNCLRCNCSLIGSINEDPCTEPCICKENVEGENCDLCKPGFYNLQERNPQGCTECFCFGVSDVCDSLTWPISQISHMTGWLVTDLYNTRGVQPQQSQLDGPHQISINNSEAVKVLKHTYYWSAPEPYLGNKLTAFGGDLKYTVSYDIPMESVDSDIVSSVDVIIQGNGQILSTRAAGLSLQPYEEYSNSVRFVSENFIDFNTKKAIDRERLMTVLVNVTHLLIRASYNIAKRAVYRLDSVTLDTASANVIDLSSAPDVEFCECPQGYTGISCESCLPGYYRVDGILFGGICQPCKCNGHATECDIQGVCFACQHNTTGPFCDQCLPGFYGNPSQGTPEDCQPCACPLSSAANNFSPTCQLREGGGIVCDKCLPGHTGFQCERCANGYYGNPLVPGQSCAPCECNGNVDPQEDGHCDTATGQCLKCVGNTAGDHCEKCADGYYGDAVAEKSCRACECHVNGSLSSTCHHETGICHCKSNVIGQRCDKCLNGYYGLLTGLGCIPCNCSQFGSVSEVCNHQGQCHCLPGVAGEKCDHCAHGFHSFQNGGCTPCDCAHTQNNCNADSGQCICPPHTRGPKCEFCEENHWGLSPKLGCKACNCSDTGSINLQCDVLTGQCQCKAEFGGQDCSRCALGYRDYPDCVACDCDLSGTTAEMCDDTEGLCGCEEETGICTCKENVFGLQCSECKPGTFALSANNSLGCTPCFCFGLSSFCWEVEDHVRIPITLTPDQSILHVVAPSNLTGTVEGVFSQFSDILLDATIVRKYLNTETFYWRLPEQFQGDQLMAYGGKLRYTVAFYALDGFGTSNFEPQILMKGGRTSKLVIYVDIPSPENGVRSDKEVEMKEDSWKYFNSVSEKPVSRSDFMSVLSNIEYILIKAAYGQGLQQSRIANISMEIAVKFEEMHQGRSRAHLIEQCRCPAGYTGFSCQSCAPGYYREKPTELGARESHTMIARCLPCQCNNHSETCDPETGKCLNCRDNTVGDYCNACAPGYYGKVIGSVNDCSLCACPRANPVSFSPTCVLKGVQDYHCDACLPGYEGQYCEKCSLGYYGDPQLPGGSCHPCQCNPSGSVHVNCDRATGKCLCKQGVTGQLCEECEARHLLVEGECVSCDDNCTGVLLSNLDNLNQAILSVNLTGIAHVPYGILSELENATKHLKVIQSHKYRLFSYLVLAEVAVSLNETLDLPLPNATSQSLQDDISAQLDALRKKDFGQQHYNATSLLKAAENLLLRVQKEYLRPQQELAELKKNASQLLSKHSSRLQDAQDLVKEALANINETNRLFPLISSNLGELNEKKLNIKEGKEASTMLIKEGRILVNVAASVVQDNLEVHQDGLVLWSTNLRHHVDELVMQIAEDHAAQFQRLADALESGLSKIRNVTLNATAAVYTHSNVKSVIERTESLADDASRVVNGPVDLVSTDTSILINFPTILEYWFLFLVEKIHESAIKIVNQLNDSLLTLKDAFKYAHSLLIFNIAENKMVRNKLTILAIKYFIISLNLLQRFIYILPAITAEKQVKEVKAQASLLLNKLKPLKMLEENLSRNLSEIKELISQARKQAASIKVAVSADRDCIRAYQPQISSTNYNTLTLNVKTAEPDNLLFYLGSNGKTDFLAVEMRRGKVALLWDLGSGSTRVEYPDLQIDNNKWHRIHATRFGKTGTLSIEEMNSNQKSSSKSATSPGTASILDVNKSTLMFIGGLGGQIKKSPAVKVTHFKGCMGEASLNGKSIGLWNYMEREGICNGCFGSPQDEDTSFHFDGSGYSVVEKALRSTVTQIIIFFSTFSPNGLLLYLTSNGTRDFLSLELIDGKVRLTVDLGSGPLALTTENRYNNGTWYKISFSRNKKQGMLAVMDAYNFNYKETKQGESPGVASDLNRSDKDPIFIGGLPRSRAMRKGLNSRTYVGCIKNLEISRSTFDLLRNSYGVRKGCVLEPIRTVNILNNGYIELEPKSLSPESELMATFATKNSNGIILAGLSRRMEKRQRRQAHLPFFSIMLVDGHLAVHINAGDRTSTRKVILQSANGTYSDGQEHSLILIRNKRIITVQVDESSPSELRLGSSAEMSPMNISNFYAGGLPAGESFLGLKMTGSFRGCISNLIFNKELLDFTTSMKYEYVDMDSCFLSEKPKPAIQLEDFEIQPELQALPVVCAKDELPDHVQGAHQFGLAKGSHLTLLFNQSTVRKKLSVQLNLRTFASSGLIYYMAHQNQVDYAALQLHGGQLYFSFDLGRGKAVAFHPAVVNDGKWHTIKTEYAKRKGIIIVDGHELVAVSALGDGSTLDVEGKLYVGGLPLDYVAKNLGNVTHSIPACIGSMTINSKQLDKESPVSIFAVNKCYVTVQEGTFFDGSGFAALYREGYKVRSDVNITLEFRTTGLNGVLLGVSSAKVDAIGLEIVNGKVLFHVNNGAGRITAAYEPGVTNGLCDGKWHKLQANKSKHRISLIIDGNLVQTDNPYIQSTSADTNNPIYVGGYPGDVKQNCLTSKSSFHGCLRNLVLNKGQQAELFDFSKAFDLRGVFPHSCPGAEH</sequence>
<evidence type="ECO:0000256" key="28">
    <source>
        <dbReference type="PROSITE-ProRule" id="PRU00460"/>
    </source>
</evidence>
<feature type="disulfide bond" evidence="28">
    <location>
        <begin position="979"/>
        <end position="991"/>
    </location>
</feature>
<feature type="domain" description="Laminin EGF-like" evidence="32">
    <location>
        <begin position="1118"/>
        <end position="1177"/>
    </location>
</feature>
<evidence type="ECO:0000256" key="24">
    <source>
        <dbReference type="ARBA" id="ARBA00082020"/>
    </source>
</evidence>
<evidence type="ECO:0000256" key="2">
    <source>
        <dbReference type="ARBA" id="ARBA00004302"/>
    </source>
</evidence>
<feature type="disulfide bond" evidence="28">
    <location>
        <begin position="425"/>
        <end position="437"/>
    </location>
</feature>
<dbReference type="GO" id="GO:0048514">
    <property type="term" value="P:blood vessel morphogenesis"/>
    <property type="evidence" value="ECO:0007669"/>
    <property type="project" value="TreeGrafter"/>
</dbReference>
<evidence type="ECO:0000256" key="10">
    <source>
        <dbReference type="ARBA" id="ARBA00023054"/>
    </source>
</evidence>
<dbReference type="FunFam" id="2.10.25.10:FF:000189">
    <property type="entry name" value="Laminin subunit alpha 2"/>
    <property type="match status" value="1"/>
</dbReference>
<feature type="domain" description="Laminin EGF-like" evidence="32">
    <location>
        <begin position="770"/>
        <end position="818"/>
    </location>
</feature>
<feature type="domain" description="Laminin IV type A" evidence="33">
    <location>
        <begin position="551"/>
        <end position="736"/>
    </location>
</feature>
<dbReference type="GO" id="GO:0002009">
    <property type="term" value="P:morphogenesis of an epithelium"/>
    <property type="evidence" value="ECO:0007669"/>
    <property type="project" value="UniProtKB-ARBA"/>
</dbReference>
<evidence type="ECO:0000256" key="13">
    <source>
        <dbReference type="ARBA" id="ARBA00023292"/>
    </source>
</evidence>
<evidence type="ECO:0000313" key="36">
    <source>
        <dbReference type="Proteomes" id="UP000694400"/>
    </source>
</evidence>
<organism evidence="35 36">
    <name type="scientific">Anas platyrhynchos</name>
    <name type="common">Mallard</name>
    <name type="synonym">Anas boschas</name>
    <dbReference type="NCBI Taxonomy" id="8839"/>
    <lineage>
        <taxon>Eukaryota</taxon>
        <taxon>Metazoa</taxon>
        <taxon>Chordata</taxon>
        <taxon>Craniata</taxon>
        <taxon>Vertebrata</taxon>
        <taxon>Euteleostomi</taxon>
        <taxon>Archelosauria</taxon>
        <taxon>Archosauria</taxon>
        <taxon>Dinosauria</taxon>
        <taxon>Saurischia</taxon>
        <taxon>Theropoda</taxon>
        <taxon>Coelurosauria</taxon>
        <taxon>Aves</taxon>
        <taxon>Neognathae</taxon>
        <taxon>Galloanserae</taxon>
        <taxon>Anseriformes</taxon>
        <taxon>Anatidae</taxon>
        <taxon>Anatinae</taxon>
        <taxon>Anas</taxon>
    </lineage>
</organism>
<dbReference type="Pfam" id="PF00055">
    <property type="entry name" value="Laminin_N"/>
    <property type="match status" value="1"/>
</dbReference>
<evidence type="ECO:0000256" key="21">
    <source>
        <dbReference type="ARBA" id="ARBA00079076"/>
    </source>
</evidence>
<dbReference type="InterPro" id="IPR001791">
    <property type="entry name" value="Laminin_G"/>
</dbReference>
<dbReference type="FunFam" id="2.10.25.10:FF:000051">
    <property type="entry name" value="Laminin subunit alpha 4"/>
    <property type="match status" value="1"/>
</dbReference>
<evidence type="ECO:0000256" key="22">
    <source>
        <dbReference type="ARBA" id="ARBA00079116"/>
    </source>
</evidence>
<proteinExistence type="predicted"/>
<dbReference type="FunFam" id="2.60.120.200:FF:000116">
    <property type="entry name" value="Laminin subunit alpha 1"/>
    <property type="match status" value="1"/>
</dbReference>
<feature type="disulfide bond" evidence="28">
    <location>
        <begin position="1118"/>
        <end position="1130"/>
    </location>
</feature>
<dbReference type="GO" id="GO:0045995">
    <property type="term" value="P:regulation of embryonic development"/>
    <property type="evidence" value="ECO:0007669"/>
    <property type="project" value="InterPro"/>
</dbReference>
<feature type="disulfide bond" evidence="28">
    <location>
        <begin position="788"/>
        <end position="797"/>
    </location>
</feature>
<feature type="domain" description="Laminin G" evidence="31">
    <location>
        <begin position="2404"/>
        <end position="2590"/>
    </location>
</feature>
<name>A0A8B9TDJ6_ANAPL</name>
<evidence type="ECO:0000256" key="19">
    <source>
        <dbReference type="ARBA" id="ARBA00076878"/>
    </source>
</evidence>
<evidence type="ECO:0000259" key="34">
    <source>
        <dbReference type="PROSITE" id="PS51117"/>
    </source>
</evidence>
<dbReference type="InterPro" id="IPR010307">
    <property type="entry name" value="Laminin_dom_II"/>
</dbReference>
<evidence type="ECO:0000256" key="7">
    <source>
        <dbReference type="ARBA" id="ARBA00022737"/>
    </source>
</evidence>
<dbReference type="GO" id="GO:0043256">
    <property type="term" value="C:laminin complex"/>
    <property type="evidence" value="ECO:0007669"/>
    <property type="project" value="UniProtKB-ARBA"/>
</dbReference>
<evidence type="ECO:0000259" key="33">
    <source>
        <dbReference type="PROSITE" id="PS51115"/>
    </source>
</evidence>
<dbReference type="Pfam" id="PF00054">
    <property type="entry name" value="Laminin_G_1"/>
    <property type="match status" value="5"/>
</dbReference>
<feature type="disulfide bond" evidence="28">
    <location>
        <begin position="951"/>
        <end position="960"/>
    </location>
</feature>
<feature type="disulfide bond" evidence="28">
    <location>
        <begin position="999"/>
        <end position="1008"/>
    </location>
</feature>
<feature type="disulfide bond" evidence="28">
    <location>
        <begin position="1074"/>
        <end position="1091"/>
    </location>
</feature>
<evidence type="ECO:0000256" key="16">
    <source>
        <dbReference type="ARBA" id="ARBA00072594"/>
    </source>
</evidence>
<evidence type="ECO:0000256" key="18">
    <source>
        <dbReference type="ARBA" id="ARBA00075127"/>
    </source>
</evidence>
<feature type="disulfide bond" evidence="27">
    <location>
        <begin position="2563"/>
        <end position="2590"/>
    </location>
</feature>
<dbReference type="InterPro" id="IPR009254">
    <property type="entry name" value="Laminin_aI"/>
</dbReference>
<feature type="domain" description="Laminin G" evidence="31">
    <location>
        <begin position="2630"/>
        <end position="2802"/>
    </location>
</feature>
<comment type="subcellular location">
    <subcellularLocation>
        <location evidence="2">Secreted</location>
        <location evidence="2">Extracellular space</location>
        <location evidence="2">Extracellular matrix</location>
        <location evidence="2">Basement membrane</location>
    </subcellularLocation>
</comment>
<dbReference type="Pfam" id="PF00053">
    <property type="entry name" value="EGF_laminin"/>
    <property type="match status" value="15"/>
</dbReference>
<feature type="disulfide bond" evidence="28">
    <location>
        <begin position="901"/>
        <end position="910"/>
    </location>
</feature>
<evidence type="ECO:0000256" key="8">
    <source>
        <dbReference type="ARBA" id="ARBA00022869"/>
    </source>
</evidence>
<dbReference type="FunFam" id="2.60.120.200:FF:000161">
    <property type="entry name" value="Laminin subunit alpha 1"/>
    <property type="match status" value="1"/>
</dbReference>
<feature type="domain" description="Laminin EGF-like" evidence="32">
    <location>
        <begin position="1537"/>
        <end position="1583"/>
    </location>
</feature>
<dbReference type="InterPro" id="IPR008211">
    <property type="entry name" value="Laminin_N"/>
</dbReference>
<dbReference type="SMART" id="SM00181">
    <property type="entry name" value="EGF"/>
    <property type="match status" value="9"/>
</dbReference>
<evidence type="ECO:0000256" key="17">
    <source>
        <dbReference type="ARBA" id="ARBA00072595"/>
    </source>
</evidence>
<comment type="function">
    <text evidence="1">Binding to cells via a high affinity receptor, laminin is thought to mediate the attachment, migration and organization of cells into tissues during embryonic development by interacting with other extracellular matrix components.</text>
</comment>
<keyword evidence="7" id="KW-0677">Repeat</keyword>
<feature type="disulfide bond" evidence="28">
    <location>
        <begin position="930"/>
        <end position="942"/>
    </location>
</feature>
<dbReference type="CDD" id="cd00055">
    <property type="entry name" value="EGF_Lam"/>
    <property type="match status" value="16"/>
</dbReference>
<dbReference type="SUPFAM" id="SSF57196">
    <property type="entry name" value="EGF/Laminin"/>
    <property type="match status" value="13"/>
</dbReference>
<dbReference type="Pfam" id="PF06009">
    <property type="entry name" value="Laminin_II"/>
    <property type="match status" value="1"/>
</dbReference>
<feature type="domain" description="Laminin EGF-like" evidence="32">
    <location>
        <begin position="930"/>
        <end position="978"/>
    </location>
</feature>
<feature type="domain" description="Laminin G" evidence="31">
    <location>
        <begin position="2035"/>
        <end position="2215"/>
    </location>
</feature>
<dbReference type="FunFam" id="2.10.25.10:FF:000106">
    <property type="entry name" value="Heparan sulfate proteoglycan 2"/>
    <property type="match status" value="1"/>
</dbReference>
<dbReference type="GO" id="GO:0030155">
    <property type="term" value="P:regulation of cell adhesion"/>
    <property type="evidence" value="ECO:0007669"/>
    <property type="project" value="InterPro"/>
</dbReference>
<dbReference type="SMART" id="SM00282">
    <property type="entry name" value="LamG"/>
    <property type="match status" value="5"/>
</dbReference>
<dbReference type="FunFam" id="2.10.25.10:FF:000069">
    <property type="entry name" value="Laminin subunit alpha 1"/>
    <property type="match status" value="1"/>
</dbReference>
<comment type="caution">
    <text evidence="28">Lacks conserved residue(s) required for the propagation of feature annotation.</text>
</comment>
<dbReference type="FunFam" id="2.170.300.10:FF:000008">
    <property type="entry name" value="Laminin subunit alpha 2"/>
    <property type="match status" value="1"/>
</dbReference>
<dbReference type="GO" id="GO:0007411">
    <property type="term" value="P:axon guidance"/>
    <property type="evidence" value="ECO:0007669"/>
    <property type="project" value="TreeGrafter"/>
</dbReference>
<evidence type="ECO:0000256" key="12">
    <source>
        <dbReference type="ARBA" id="ARBA00023180"/>
    </source>
</evidence>
<dbReference type="InterPro" id="IPR000742">
    <property type="entry name" value="EGF"/>
</dbReference>
<evidence type="ECO:0000256" key="6">
    <source>
        <dbReference type="ARBA" id="ARBA00022729"/>
    </source>
</evidence>
<reference evidence="35" key="3">
    <citation type="submission" date="2025-09" db="UniProtKB">
        <authorList>
            <consortium name="Ensembl"/>
        </authorList>
    </citation>
    <scope>IDENTIFICATION</scope>
</reference>
<dbReference type="FunFam" id="2.10.25.10:FF:000315">
    <property type="entry name" value="Laminin subunit alpha 2"/>
    <property type="match status" value="1"/>
</dbReference>
<comment type="subunit">
    <text evidence="15">Laminin is a complex glycoprotein, consisting of three different polypeptide chains (alpha, beta, gamma), which are bound to each other by disulfide bonds into a cross-shaped molecule comprising one long and three short arms with globules at each end. Alpha-1 is a subunit of laminin-1 (laminin-111 or EHS laminin) and laminin-3 (laminin-121 or S-laminin).</text>
</comment>
<dbReference type="FunFam" id="2.170.300.10:FF:000026">
    <property type="entry name" value="laminin subunit alpha-2 isoform X2"/>
    <property type="match status" value="1"/>
</dbReference>
<feature type="disulfide bond" evidence="28">
    <location>
        <begin position="913"/>
        <end position="927"/>
    </location>
</feature>
<evidence type="ECO:0000259" key="32">
    <source>
        <dbReference type="PROSITE" id="PS50027"/>
    </source>
</evidence>
<feature type="domain" description="Laminin N-terminal" evidence="34">
    <location>
        <begin position="46"/>
        <end position="297"/>
    </location>
</feature>
<dbReference type="FunFam" id="2.10.25.10:FF:000242">
    <property type="entry name" value="Laminin subunit alpha 1"/>
    <property type="match status" value="1"/>
</dbReference>
<evidence type="ECO:0000256" key="9">
    <source>
        <dbReference type="ARBA" id="ARBA00022889"/>
    </source>
</evidence>
<dbReference type="GO" id="GO:0007155">
    <property type="term" value="P:cell adhesion"/>
    <property type="evidence" value="ECO:0007669"/>
    <property type="project" value="UniProtKB-KW"/>
</dbReference>
<dbReference type="SMART" id="SM00136">
    <property type="entry name" value="LamNT"/>
    <property type="match status" value="1"/>
</dbReference>
<dbReference type="SUPFAM" id="SSF49899">
    <property type="entry name" value="Concanavalin A-like lectins/glucanases"/>
    <property type="match status" value="5"/>
</dbReference>
<feature type="disulfide bond" evidence="28">
    <location>
        <begin position="1558"/>
        <end position="1567"/>
    </location>
</feature>
<dbReference type="InterPro" id="IPR000034">
    <property type="entry name" value="Laminin_IV"/>
</dbReference>
<keyword evidence="6" id="KW-0732">Signal</keyword>
<dbReference type="GO" id="GO:0043010">
    <property type="term" value="P:camera-type eye development"/>
    <property type="evidence" value="ECO:0007669"/>
    <property type="project" value="TreeGrafter"/>
</dbReference>
<dbReference type="FunFam" id="2.60.120.200:FF:000098">
    <property type="entry name" value="Laminin subunit alpha 1"/>
    <property type="match status" value="1"/>
</dbReference>
<dbReference type="CDD" id="cd00110">
    <property type="entry name" value="LamG"/>
    <property type="match status" value="5"/>
</dbReference>
<reference evidence="35" key="1">
    <citation type="submission" date="2019-08" db="EMBL/GenBank/DDBJ databases">
        <title>Three high-quality genomes provides insights into domestication of ducks.</title>
        <authorList>
            <person name="Hou Z.C."/>
            <person name="Zhu F."/>
            <person name="Yin Z.T."/>
            <person name="Zhang F."/>
        </authorList>
    </citation>
    <scope>NUCLEOTIDE SEQUENCE [LARGE SCALE GENOMIC DNA]</scope>
</reference>
<feature type="domain" description="Laminin EGF-like" evidence="32">
    <location>
        <begin position="877"/>
        <end position="929"/>
    </location>
</feature>
<dbReference type="GO" id="GO:0005201">
    <property type="term" value="F:extracellular matrix structural constituent"/>
    <property type="evidence" value="ECO:0007669"/>
    <property type="project" value="TreeGrafter"/>
</dbReference>
<keyword evidence="10 29" id="KW-0175">Coiled coil</keyword>
<dbReference type="GO" id="GO:0009887">
    <property type="term" value="P:animal organ morphogenesis"/>
    <property type="evidence" value="ECO:0007669"/>
    <property type="project" value="TreeGrafter"/>
</dbReference>
<dbReference type="Ensembl" id="ENSAPLT00020021410.1">
    <property type="protein sequence ID" value="ENSAPLP00020019812.1"/>
    <property type="gene ID" value="ENSAPLG00020013972.1"/>
</dbReference>
<dbReference type="PRINTS" id="PR00011">
    <property type="entry name" value="EGFLAMININ"/>
</dbReference>
<keyword evidence="11 28" id="KW-1015">Disulfide bond</keyword>
<keyword evidence="4" id="KW-0272">Extracellular matrix</keyword>
<evidence type="ECO:0000256" key="5">
    <source>
        <dbReference type="ARBA" id="ARBA00022553"/>
    </source>
</evidence>
<dbReference type="FunFam" id="2.10.25.10:FF:000033">
    <property type="entry name" value="Laminin subunit alpha 2"/>
    <property type="match status" value="2"/>
</dbReference>
<evidence type="ECO:0000256" key="27">
    <source>
        <dbReference type="PROSITE-ProRule" id="PRU00122"/>
    </source>
</evidence>
<feature type="domain" description="Laminin EGF-like" evidence="32">
    <location>
        <begin position="979"/>
        <end position="1025"/>
    </location>
</feature>
<evidence type="ECO:0000256" key="15">
    <source>
        <dbReference type="ARBA" id="ARBA00065595"/>
    </source>
</evidence>
<dbReference type="FunFam" id="2.10.25.10:FF:000512">
    <property type="entry name" value="Laminin subunit alpha 1"/>
    <property type="match status" value="1"/>
</dbReference>
<feature type="disulfide bond" evidence="28">
    <location>
        <begin position="932"/>
        <end position="949"/>
    </location>
</feature>
<evidence type="ECO:0000259" key="31">
    <source>
        <dbReference type="PROSITE" id="PS50025"/>
    </source>
</evidence>
<keyword evidence="5" id="KW-0597">Phosphoprotein</keyword>
<feature type="disulfide bond" evidence="28">
    <location>
        <begin position="1539"/>
        <end position="1556"/>
    </location>
</feature>
<dbReference type="InterPro" id="IPR056863">
    <property type="entry name" value="LMN_ATRN_NET-like_EGF"/>
</dbReference>
<dbReference type="Pfam" id="PF00052">
    <property type="entry name" value="Laminin_B"/>
    <property type="match status" value="2"/>
</dbReference>
<dbReference type="FunFam" id="2.10.25.10:FF:000250">
    <property type="entry name" value="Laminin subunit alpha 2"/>
    <property type="match status" value="1"/>
</dbReference>
<reference evidence="35" key="2">
    <citation type="submission" date="2025-08" db="UniProtKB">
        <authorList>
            <consortium name="Ensembl"/>
        </authorList>
    </citation>
    <scope>IDENTIFICATION</scope>
</reference>
<feature type="domain" description="Laminin G" evidence="31">
    <location>
        <begin position="2223"/>
        <end position="2399"/>
    </location>
</feature>